<dbReference type="AlphaFoldDB" id="A0ABD1QFN8"/>
<accession>A0ABD1QFN8</accession>
<feature type="coiled-coil region" evidence="1">
    <location>
        <begin position="119"/>
        <end position="146"/>
    </location>
</feature>
<dbReference type="Proteomes" id="UP001604336">
    <property type="component" value="Unassembled WGS sequence"/>
</dbReference>
<protein>
    <submittedName>
        <fullName evidence="3">Uncharacterized protein</fullName>
    </submittedName>
</protein>
<gene>
    <name evidence="3" type="ORF">Adt_35694</name>
</gene>
<dbReference type="EMBL" id="JBFOLK010000011">
    <property type="protein sequence ID" value="KAL2474958.1"/>
    <property type="molecule type" value="Genomic_DNA"/>
</dbReference>
<name>A0ABD1QFN8_9LAMI</name>
<proteinExistence type="predicted"/>
<evidence type="ECO:0000256" key="2">
    <source>
        <dbReference type="SAM" id="MobiDB-lite"/>
    </source>
</evidence>
<sequence length="190" mass="21695">MKSELPNLIKSESSSSEDIIYNLQDDSDYSESTSSSKSSSFIEICNCKDNCTCEINSINVLTFEKELIQDIIGQIQDPDLKQKFQQILDPIPETKPLPRTYNVNDIFDRFKKSNKSSSSQDLRHEVNQMKKQIFDLDKELSQLKFEVSIIKTYSPSSSKGKEKNQSHSNSETSDSSKDEKSEYLDSPIKI</sequence>
<evidence type="ECO:0000313" key="4">
    <source>
        <dbReference type="Proteomes" id="UP001604336"/>
    </source>
</evidence>
<comment type="caution">
    <text evidence="3">The sequence shown here is derived from an EMBL/GenBank/DDBJ whole genome shotgun (WGS) entry which is preliminary data.</text>
</comment>
<reference evidence="4" key="1">
    <citation type="submission" date="2024-07" db="EMBL/GenBank/DDBJ databases">
        <title>Two chromosome-level genome assemblies of Korean endemic species Abeliophyllum distichum and Forsythia ovata (Oleaceae).</title>
        <authorList>
            <person name="Jang H."/>
        </authorList>
    </citation>
    <scope>NUCLEOTIDE SEQUENCE [LARGE SCALE GENOMIC DNA]</scope>
</reference>
<keyword evidence="1" id="KW-0175">Coiled coil</keyword>
<feature type="region of interest" description="Disordered" evidence="2">
    <location>
        <begin position="154"/>
        <end position="190"/>
    </location>
</feature>
<evidence type="ECO:0000256" key="1">
    <source>
        <dbReference type="SAM" id="Coils"/>
    </source>
</evidence>
<organism evidence="3 4">
    <name type="scientific">Abeliophyllum distichum</name>
    <dbReference type="NCBI Taxonomy" id="126358"/>
    <lineage>
        <taxon>Eukaryota</taxon>
        <taxon>Viridiplantae</taxon>
        <taxon>Streptophyta</taxon>
        <taxon>Embryophyta</taxon>
        <taxon>Tracheophyta</taxon>
        <taxon>Spermatophyta</taxon>
        <taxon>Magnoliopsida</taxon>
        <taxon>eudicotyledons</taxon>
        <taxon>Gunneridae</taxon>
        <taxon>Pentapetalae</taxon>
        <taxon>asterids</taxon>
        <taxon>lamiids</taxon>
        <taxon>Lamiales</taxon>
        <taxon>Oleaceae</taxon>
        <taxon>Forsythieae</taxon>
        <taxon>Abeliophyllum</taxon>
    </lineage>
</organism>
<keyword evidence="4" id="KW-1185">Reference proteome</keyword>
<evidence type="ECO:0000313" key="3">
    <source>
        <dbReference type="EMBL" id="KAL2474958.1"/>
    </source>
</evidence>
<feature type="compositionally biased region" description="Basic and acidic residues" evidence="2">
    <location>
        <begin position="174"/>
        <end position="183"/>
    </location>
</feature>